<reference evidence="1 2" key="1">
    <citation type="journal article" date="2014" name="Environ. Microbiol.">
        <title>Insights into organohalide respiration and the versatile catabolism of Sulfurospirillum multivorans gained from comparative genomics and physiological studies.</title>
        <authorList>
            <person name="Goris T."/>
            <person name="Schubert T."/>
            <person name="Gadkari J."/>
            <person name="Wubet T."/>
            <person name="Tarkka M."/>
            <person name="Buscot F."/>
            <person name="Adrian L."/>
            <person name="Diekert G."/>
        </authorList>
    </citation>
    <scope>NUCLEOTIDE SEQUENCE [LARGE SCALE GENOMIC DNA]</scope>
    <source>
        <strain evidence="2">DM 12446 / JCM 15788 / NBRC 109480</strain>
    </source>
</reference>
<dbReference type="AlphaFoldDB" id="A0AA86ALV3"/>
<accession>A0AA86ALV3</accession>
<name>A0AA86ALV3_SULMK</name>
<sequence>MKKSILFIVTIFSVLELNASEVSRASIDPMQELKDLVAAEERHINGEATFTDKVILITHLGPSMKRLQEEIVYKTSIKIEDPSYLPIANGALIMLDSASTALDIYSIKTCSNDLSNFTNEDMKAITASNEFASAFALKQKTLTSNDHMPTAKRADYVRFIHALRAANCKDSDAALQKYLETK</sequence>
<dbReference type="EMBL" id="CP007201">
    <property type="protein sequence ID" value="AHJ13101.1"/>
    <property type="molecule type" value="Genomic_DNA"/>
</dbReference>
<gene>
    <name evidence="1" type="ORF">SMUL_1846</name>
</gene>
<protein>
    <submittedName>
        <fullName evidence="1">Uncharacterized protein</fullName>
    </submittedName>
</protein>
<dbReference type="Proteomes" id="UP000019322">
    <property type="component" value="Chromosome"/>
</dbReference>
<evidence type="ECO:0000313" key="2">
    <source>
        <dbReference type="Proteomes" id="UP000019322"/>
    </source>
</evidence>
<organism evidence="1 2">
    <name type="scientific">Sulfurospirillum multivorans (strain DM 12446 / JCM 15788 / NBRC 109480)</name>
    <dbReference type="NCBI Taxonomy" id="1150621"/>
    <lineage>
        <taxon>Bacteria</taxon>
        <taxon>Pseudomonadati</taxon>
        <taxon>Campylobacterota</taxon>
        <taxon>Epsilonproteobacteria</taxon>
        <taxon>Campylobacterales</taxon>
        <taxon>Sulfurospirillaceae</taxon>
        <taxon>Sulfurospirillum</taxon>
    </lineage>
</organism>
<evidence type="ECO:0000313" key="1">
    <source>
        <dbReference type="EMBL" id="AHJ13101.1"/>
    </source>
</evidence>
<proteinExistence type="predicted"/>
<dbReference type="RefSeq" id="WP_025344973.1">
    <property type="nucleotide sequence ID" value="NZ_CP007201.1"/>
</dbReference>
<dbReference type="KEGG" id="smul:SMUL_1846"/>